<dbReference type="Proteomes" id="UP000015560">
    <property type="component" value="Chromosome"/>
</dbReference>
<dbReference type="AlphaFoldDB" id="A0AAD1AQW6"/>
<evidence type="ECO:0000313" key="2">
    <source>
        <dbReference type="Proteomes" id="UP000015560"/>
    </source>
</evidence>
<evidence type="ECO:0000313" key="1">
    <source>
        <dbReference type="EMBL" id="BAN75145.1"/>
    </source>
</evidence>
<accession>A0AAD1AQW6</accession>
<name>A0AAD1AQW6_LACCA</name>
<organism evidence="1 2">
    <name type="scientific">Lacticaseibacillus casei DSM 20011 = JCM 1134 = ATCC 393</name>
    <dbReference type="NCBI Taxonomy" id="1423732"/>
    <lineage>
        <taxon>Bacteria</taxon>
        <taxon>Bacillati</taxon>
        <taxon>Bacillota</taxon>
        <taxon>Bacilli</taxon>
        <taxon>Lactobacillales</taxon>
        <taxon>Lactobacillaceae</taxon>
        <taxon>Lacticaseibacillus</taxon>
    </lineage>
</organism>
<protein>
    <submittedName>
        <fullName evidence="1">Uncharacterized protein</fullName>
    </submittedName>
</protein>
<sequence>MALGVMAFFAIATEVLTRRFLGWRTRYANHKVASVTNKSNNLRVTAGILTDRGVMYL</sequence>
<gene>
    <name evidence="1" type="ORF">LBCZ_1977</name>
</gene>
<proteinExistence type="predicted"/>
<dbReference type="EMBL" id="AP012544">
    <property type="protein sequence ID" value="BAN75145.1"/>
    <property type="molecule type" value="Genomic_DNA"/>
</dbReference>
<reference evidence="1 2" key="1">
    <citation type="journal article" date="2013" name="PLoS ONE">
        <title>Genomic Adaptation of the Lactobacillus casei Group.</title>
        <authorList>
            <person name="Toh H."/>
            <person name="Oshima K."/>
            <person name="Nakano A."/>
            <person name="Takahata M."/>
            <person name="Murakami M."/>
            <person name="Takaki T."/>
            <person name="Nishiyama H."/>
            <person name="Igimi S."/>
            <person name="Hattori M."/>
            <person name="Morita H."/>
        </authorList>
    </citation>
    <scope>NUCLEOTIDE SEQUENCE [LARGE SCALE GENOMIC DNA]</scope>
    <source>
        <strain evidence="1 2">ATCC 393</strain>
    </source>
</reference>